<keyword evidence="2 5" id="KW-0812">Transmembrane</keyword>
<comment type="subcellular location">
    <subcellularLocation>
        <location evidence="1">Membrane</location>
        <topology evidence="1">Multi-pass membrane protein</topology>
    </subcellularLocation>
</comment>
<organism evidence="6 7">
    <name type="scientific">Chitinophaga dinghuensis</name>
    <dbReference type="NCBI Taxonomy" id="1539050"/>
    <lineage>
        <taxon>Bacteria</taxon>
        <taxon>Pseudomonadati</taxon>
        <taxon>Bacteroidota</taxon>
        <taxon>Chitinophagia</taxon>
        <taxon>Chitinophagales</taxon>
        <taxon>Chitinophagaceae</taxon>
        <taxon>Chitinophaga</taxon>
    </lineage>
</organism>
<dbReference type="EMBL" id="QLMA01000003">
    <property type="protein sequence ID" value="RAJ83480.1"/>
    <property type="molecule type" value="Genomic_DNA"/>
</dbReference>
<evidence type="ECO:0000256" key="3">
    <source>
        <dbReference type="ARBA" id="ARBA00022989"/>
    </source>
</evidence>
<dbReference type="RefSeq" id="WP_111592124.1">
    <property type="nucleotide sequence ID" value="NZ_QLMA01000003.1"/>
</dbReference>
<dbReference type="Proteomes" id="UP000249819">
    <property type="component" value="Unassembled WGS sequence"/>
</dbReference>
<keyword evidence="4 5" id="KW-0472">Membrane</keyword>
<feature type="transmembrane region" description="Helical" evidence="5">
    <location>
        <begin position="105"/>
        <end position="122"/>
    </location>
</feature>
<name>A0A327W543_9BACT</name>
<gene>
    <name evidence="6" type="ORF">CLV59_103448</name>
</gene>
<feature type="transmembrane region" description="Helical" evidence="5">
    <location>
        <begin position="80"/>
        <end position="99"/>
    </location>
</feature>
<dbReference type="OrthoDB" id="7960583at2"/>
<evidence type="ECO:0000313" key="6">
    <source>
        <dbReference type="EMBL" id="RAJ83480.1"/>
    </source>
</evidence>
<comment type="caution">
    <text evidence="6">The sequence shown here is derived from an EMBL/GenBank/DDBJ whole genome shotgun (WGS) entry which is preliminary data.</text>
</comment>
<dbReference type="AlphaFoldDB" id="A0A327W543"/>
<feature type="transmembrane region" description="Helical" evidence="5">
    <location>
        <begin position="15"/>
        <end position="37"/>
    </location>
</feature>
<evidence type="ECO:0000256" key="2">
    <source>
        <dbReference type="ARBA" id="ARBA00022692"/>
    </source>
</evidence>
<protein>
    <submittedName>
        <fullName evidence="6">DoxX-like protein</fullName>
    </submittedName>
</protein>
<evidence type="ECO:0000313" key="7">
    <source>
        <dbReference type="Proteomes" id="UP000249819"/>
    </source>
</evidence>
<reference evidence="6 7" key="1">
    <citation type="submission" date="2018-06" db="EMBL/GenBank/DDBJ databases">
        <title>Genomic Encyclopedia of Archaeal and Bacterial Type Strains, Phase II (KMG-II): from individual species to whole genera.</title>
        <authorList>
            <person name="Goeker M."/>
        </authorList>
    </citation>
    <scope>NUCLEOTIDE SEQUENCE [LARGE SCALE GENOMIC DNA]</scope>
    <source>
        <strain evidence="6 7">DSM 29821</strain>
    </source>
</reference>
<keyword evidence="7" id="KW-1185">Reference proteome</keyword>
<keyword evidence="3 5" id="KW-1133">Transmembrane helix</keyword>
<feature type="transmembrane region" description="Helical" evidence="5">
    <location>
        <begin position="49"/>
        <end position="73"/>
    </location>
</feature>
<evidence type="ECO:0000256" key="4">
    <source>
        <dbReference type="ARBA" id="ARBA00023136"/>
    </source>
</evidence>
<evidence type="ECO:0000256" key="5">
    <source>
        <dbReference type="SAM" id="Phobius"/>
    </source>
</evidence>
<proteinExistence type="predicted"/>
<evidence type="ECO:0000256" key="1">
    <source>
        <dbReference type="ARBA" id="ARBA00004141"/>
    </source>
</evidence>
<sequence>MTTLTTSRIAKKDRIIYWIFTSLFVLLDSVPAIWFNSELARQGMKDMGFPAYFGVELGIGKIIGGLLLILPMIPARFKEWAYVGFGISLISAGIANLVVKGPLFALAPLAGLVILTVSYVYFHRIRKDAAL</sequence>
<dbReference type="GO" id="GO:0016020">
    <property type="term" value="C:membrane"/>
    <property type="evidence" value="ECO:0007669"/>
    <property type="project" value="UniProtKB-SubCell"/>
</dbReference>
<accession>A0A327W543</accession>
<dbReference type="InterPro" id="IPR032808">
    <property type="entry name" value="DoxX"/>
</dbReference>
<dbReference type="Pfam" id="PF13564">
    <property type="entry name" value="DoxX_2"/>
    <property type="match status" value="1"/>
</dbReference>